<dbReference type="OrthoDB" id="9815897at2"/>
<sequence length="120" mass="13696">MKTVLKRLLKALAACLISAIAIWIFAAPVNGCVVRFISGIPCPSCGMTRAAFSLLRLDFVSAFHYHPLVYLVLPLSLFILIRYIFWGILPTDKRYIRLYIGTVVVFITVWLVRLFFFNIP</sequence>
<evidence type="ECO:0000313" key="2">
    <source>
        <dbReference type="EMBL" id="SDN73309.1"/>
    </source>
</evidence>
<proteinExistence type="predicted"/>
<evidence type="ECO:0008006" key="4">
    <source>
        <dbReference type="Google" id="ProtNLM"/>
    </source>
</evidence>
<evidence type="ECO:0000313" key="3">
    <source>
        <dbReference type="Proteomes" id="UP000199182"/>
    </source>
</evidence>
<name>A0A1H0DTC1_9FIRM</name>
<dbReference type="Proteomes" id="UP000199182">
    <property type="component" value="Unassembled WGS sequence"/>
</dbReference>
<keyword evidence="1" id="KW-0812">Transmembrane</keyword>
<keyword evidence="3" id="KW-1185">Reference proteome</keyword>
<dbReference type="STRING" id="258515.SAMN05192585_13016"/>
<dbReference type="RefSeq" id="WP_092641899.1">
    <property type="nucleotide sequence ID" value="NZ_FNID01000030.1"/>
</dbReference>
<dbReference type="InterPro" id="IPR021215">
    <property type="entry name" value="DUF2752"/>
</dbReference>
<dbReference type="Pfam" id="PF10825">
    <property type="entry name" value="DUF2752"/>
    <property type="match status" value="1"/>
</dbReference>
<feature type="transmembrane region" description="Helical" evidence="1">
    <location>
        <begin position="67"/>
        <end position="89"/>
    </location>
</feature>
<feature type="transmembrane region" description="Helical" evidence="1">
    <location>
        <begin position="95"/>
        <end position="116"/>
    </location>
</feature>
<keyword evidence="1" id="KW-1133">Transmembrane helix</keyword>
<evidence type="ECO:0000256" key="1">
    <source>
        <dbReference type="SAM" id="Phobius"/>
    </source>
</evidence>
<keyword evidence="1" id="KW-0472">Membrane</keyword>
<dbReference type="EMBL" id="FNID01000030">
    <property type="protein sequence ID" value="SDN73309.1"/>
    <property type="molecule type" value="Genomic_DNA"/>
</dbReference>
<gene>
    <name evidence="2" type="ORF">SAMN05192585_13016</name>
</gene>
<dbReference type="AlphaFoldDB" id="A0A1H0DTC1"/>
<organism evidence="2 3">
    <name type="scientific">Acetanaerobacterium elongatum</name>
    <dbReference type="NCBI Taxonomy" id="258515"/>
    <lineage>
        <taxon>Bacteria</taxon>
        <taxon>Bacillati</taxon>
        <taxon>Bacillota</taxon>
        <taxon>Clostridia</taxon>
        <taxon>Eubacteriales</taxon>
        <taxon>Oscillospiraceae</taxon>
        <taxon>Acetanaerobacterium</taxon>
    </lineage>
</organism>
<accession>A0A1H0DTC1</accession>
<reference evidence="2 3" key="1">
    <citation type="submission" date="2016-10" db="EMBL/GenBank/DDBJ databases">
        <authorList>
            <person name="de Groot N.N."/>
        </authorList>
    </citation>
    <scope>NUCLEOTIDE SEQUENCE [LARGE SCALE GENOMIC DNA]</scope>
    <source>
        <strain evidence="2 3">CGMCC 1.5012</strain>
    </source>
</reference>
<protein>
    <recommendedName>
        <fullName evidence="4">DUF2752 domain-containing protein</fullName>
    </recommendedName>
</protein>